<dbReference type="GO" id="GO:0006145">
    <property type="term" value="P:purine nucleobase catabolic process"/>
    <property type="evidence" value="ECO:0007669"/>
    <property type="project" value="TreeGrafter"/>
</dbReference>
<organism evidence="3 4">
    <name type="scientific">Reichenbachiella agariperforans</name>
    <dbReference type="NCBI Taxonomy" id="156994"/>
    <lineage>
        <taxon>Bacteria</taxon>
        <taxon>Pseudomonadati</taxon>
        <taxon>Bacteroidota</taxon>
        <taxon>Cytophagia</taxon>
        <taxon>Cytophagales</taxon>
        <taxon>Reichenbachiellaceae</taxon>
        <taxon>Reichenbachiella</taxon>
    </lineage>
</organism>
<dbReference type="Proteomes" id="UP000184474">
    <property type="component" value="Unassembled WGS sequence"/>
</dbReference>
<dbReference type="Gene3D" id="3.20.20.140">
    <property type="entry name" value="Metal-dependent hydrolases"/>
    <property type="match status" value="1"/>
</dbReference>
<reference evidence="4" key="1">
    <citation type="submission" date="2016-11" db="EMBL/GenBank/DDBJ databases">
        <authorList>
            <person name="Varghese N."/>
            <person name="Submissions S."/>
        </authorList>
    </citation>
    <scope>NUCLEOTIDE SEQUENCE [LARGE SCALE GENOMIC DNA]</scope>
    <source>
        <strain evidence="4">DSM 26134</strain>
    </source>
</reference>
<dbReference type="InterPro" id="IPR032466">
    <property type="entry name" value="Metal_Hydrolase"/>
</dbReference>
<evidence type="ECO:0000259" key="2">
    <source>
        <dbReference type="Pfam" id="PF12890"/>
    </source>
</evidence>
<dbReference type="GO" id="GO:0046872">
    <property type="term" value="F:metal ion binding"/>
    <property type="evidence" value="ECO:0007669"/>
    <property type="project" value="InterPro"/>
</dbReference>
<dbReference type="InterPro" id="IPR004722">
    <property type="entry name" value="DHOase"/>
</dbReference>
<dbReference type="GO" id="GO:0004038">
    <property type="term" value="F:allantoinase activity"/>
    <property type="evidence" value="ECO:0007669"/>
    <property type="project" value="TreeGrafter"/>
</dbReference>
<evidence type="ECO:0000313" key="3">
    <source>
        <dbReference type="EMBL" id="SHK21099.1"/>
    </source>
</evidence>
<proteinExistence type="predicted"/>
<keyword evidence="4" id="KW-1185">Reference proteome</keyword>
<dbReference type="SUPFAM" id="SSF51556">
    <property type="entry name" value="Metallo-dependent hydrolases"/>
    <property type="match status" value="1"/>
</dbReference>
<protein>
    <submittedName>
        <fullName evidence="3">Dihydroorotase</fullName>
    </submittedName>
</protein>
<dbReference type="InterPro" id="IPR050138">
    <property type="entry name" value="DHOase/Allantoinase_Hydrolase"/>
</dbReference>
<dbReference type="CDD" id="cd01317">
    <property type="entry name" value="DHOase_IIa"/>
    <property type="match status" value="1"/>
</dbReference>
<name>A0A1M6QLD7_REIAG</name>
<dbReference type="SUPFAM" id="SSF51338">
    <property type="entry name" value="Composite domain of metallo-dependent hydrolases"/>
    <property type="match status" value="1"/>
</dbReference>
<dbReference type="GO" id="GO:0004151">
    <property type="term" value="F:dihydroorotase activity"/>
    <property type="evidence" value="ECO:0007669"/>
    <property type="project" value="InterPro"/>
</dbReference>
<dbReference type="STRING" id="156994.SAMN04488028_103379"/>
<dbReference type="NCBIfam" id="TIGR00857">
    <property type="entry name" value="pyrC_multi"/>
    <property type="match status" value="1"/>
</dbReference>
<dbReference type="Gene3D" id="2.30.40.10">
    <property type="entry name" value="Urease, subunit C, domain 1"/>
    <property type="match status" value="1"/>
</dbReference>
<dbReference type="RefSeq" id="WP_073122488.1">
    <property type="nucleotide sequence ID" value="NZ_FRAA01000003.1"/>
</dbReference>
<evidence type="ECO:0000313" key="4">
    <source>
        <dbReference type="Proteomes" id="UP000184474"/>
    </source>
</evidence>
<dbReference type="PANTHER" id="PTHR43668:SF2">
    <property type="entry name" value="ALLANTOINASE"/>
    <property type="match status" value="1"/>
</dbReference>
<gene>
    <name evidence="3" type="ORF">SAMN04488028_103379</name>
</gene>
<dbReference type="PANTHER" id="PTHR43668">
    <property type="entry name" value="ALLANTOINASE"/>
    <property type="match status" value="1"/>
</dbReference>
<sequence>MSLFIREVKVLDPQSPHHLKRVNVLIKEGVITSIDNKEHQADTTIEAKGQFLTPGLFDLKANFCDPGFEHREDIYSGCQLAAASGYTGVATLPNTAPVVQAKSHIEYLKSKSRDCLTDIYPMAAVTIDALGEDLTEMIDLHEAGAIAFTDGNQPMWHTDIMLKSLIYLQKFDGLLINLPEDKLLTRFGTMNEGIVSTGLGLKGMPALAEHLMIKRDLDILAYSGGRLHFSNISSAESVKLIKKAKKNGLKITCDVSIHHLLHTDQAIVGYDANYKINPPLRENRDRKALLKGLKDGTIDAIVSAHSPQDEESKKLEFDRAEDGILGLQTMIPSLLSLDEELDPSEWIDKITSRPRAILKLAPVTIAESEKANVTLIDPKKKWKYDQKSNLSKSVNSPYYGKELTGQVSATLNGEKIYQTPS</sequence>
<feature type="domain" description="Dihydroorotase catalytic" evidence="2">
    <location>
        <begin position="49"/>
        <end position="237"/>
    </location>
</feature>
<evidence type="ECO:0000256" key="1">
    <source>
        <dbReference type="ARBA" id="ARBA00022975"/>
    </source>
</evidence>
<keyword evidence="1" id="KW-0665">Pyrimidine biosynthesis</keyword>
<dbReference type="Pfam" id="PF12890">
    <property type="entry name" value="DHOase"/>
    <property type="match status" value="1"/>
</dbReference>
<dbReference type="InterPro" id="IPR024403">
    <property type="entry name" value="DHOase_cat"/>
</dbReference>
<accession>A0A1M6QLD7</accession>
<dbReference type="InterPro" id="IPR011059">
    <property type="entry name" value="Metal-dep_hydrolase_composite"/>
</dbReference>
<dbReference type="GO" id="GO:0005737">
    <property type="term" value="C:cytoplasm"/>
    <property type="evidence" value="ECO:0007669"/>
    <property type="project" value="TreeGrafter"/>
</dbReference>
<dbReference type="EMBL" id="FRAA01000003">
    <property type="protein sequence ID" value="SHK21099.1"/>
    <property type="molecule type" value="Genomic_DNA"/>
</dbReference>
<dbReference type="GO" id="GO:0006221">
    <property type="term" value="P:pyrimidine nucleotide biosynthetic process"/>
    <property type="evidence" value="ECO:0007669"/>
    <property type="project" value="UniProtKB-KW"/>
</dbReference>
<dbReference type="AlphaFoldDB" id="A0A1M6QLD7"/>